<proteinExistence type="predicted"/>
<dbReference type="RefSeq" id="WP_119349461.1">
    <property type="nucleotide sequence ID" value="NZ_QWET01000005.1"/>
</dbReference>
<evidence type="ECO:0000313" key="2">
    <source>
        <dbReference type="EMBL" id="RIH65620.1"/>
    </source>
</evidence>
<protein>
    <submittedName>
        <fullName evidence="2">RNA-binding S4 domain-containing protein</fullName>
    </submittedName>
</protein>
<evidence type="ECO:0000313" key="3">
    <source>
        <dbReference type="Proteomes" id="UP000266441"/>
    </source>
</evidence>
<dbReference type="AlphaFoldDB" id="A0A399D5B2"/>
<gene>
    <name evidence="2" type="ORF">D1164_08105</name>
</gene>
<comment type="caution">
    <text evidence="2">The sequence shown here is derived from an EMBL/GenBank/DDBJ whole genome shotgun (WGS) entry which is preliminary data.</text>
</comment>
<accession>A0A399D5B2</accession>
<reference evidence="2 3" key="1">
    <citation type="journal article" date="2015" name="Int. J. Syst. Evol. Microbiol.">
        <title>Mariniphaga sediminis sp. nov., isolated from coastal sediment.</title>
        <authorList>
            <person name="Wang F.Q."/>
            <person name="Shen Q.Y."/>
            <person name="Chen G.J."/>
            <person name="Du Z.J."/>
        </authorList>
    </citation>
    <scope>NUCLEOTIDE SEQUENCE [LARGE SCALE GENOMIC DNA]</scope>
    <source>
        <strain evidence="2 3">SY21</strain>
    </source>
</reference>
<organism evidence="2 3">
    <name type="scientific">Mariniphaga sediminis</name>
    <dbReference type="NCBI Taxonomy" id="1628158"/>
    <lineage>
        <taxon>Bacteria</taxon>
        <taxon>Pseudomonadati</taxon>
        <taxon>Bacteroidota</taxon>
        <taxon>Bacteroidia</taxon>
        <taxon>Marinilabiliales</taxon>
        <taxon>Prolixibacteraceae</taxon>
        <taxon>Mariniphaga</taxon>
    </lineage>
</organism>
<dbReference type="CDD" id="cd00165">
    <property type="entry name" value="S4"/>
    <property type="match status" value="1"/>
</dbReference>
<dbReference type="Gene3D" id="3.10.290.10">
    <property type="entry name" value="RNA-binding S4 domain"/>
    <property type="match status" value="1"/>
</dbReference>
<keyword evidence="3" id="KW-1185">Reference proteome</keyword>
<dbReference type="PROSITE" id="PS50889">
    <property type="entry name" value="S4"/>
    <property type="match status" value="1"/>
</dbReference>
<dbReference type="EMBL" id="QWET01000005">
    <property type="protein sequence ID" value="RIH65620.1"/>
    <property type="molecule type" value="Genomic_DNA"/>
</dbReference>
<name>A0A399D5B2_9BACT</name>
<dbReference type="OrthoDB" id="9811532at2"/>
<evidence type="ECO:0000256" key="1">
    <source>
        <dbReference type="PROSITE-ProRule" id="PRU00182"/>
    </source>
</evidence>
<dbReference type="Proteomes" id="UP000266441">
    <property type="component" value="Unassembled WGS sequence"/>
</dbReference>
<dbReference type="GO" id="GO:0003723">
    <property type="term" value="F:RNA binding"/>
    <property type="evidence" value="ECO:0007669"/>
    <property type="project" value="UniProtKB-KW"/>
</dbReference>
<keyword evidence="1" id="KW-0694">RNA-binding</keyword>
<dbReference type="Pfam" id="PF13275">
    <property type="entry name" value="S4_2"/>
    <property type="match status" value="1"/>
</dbReference>
<dbReference type="InterPro" id="IPR036986">
    <property type="entry name" value="S4_RNA-bd_sf"/>
</dbReference>
<dbReference type="SUPFAM" id="SSF55174">
    <property type="entry name" value="Alpha-L RNA-binding motif"/>
    <property type="match status" value="1"/>
</dbReference>
<sequence length="71" mass="8009">MREFTLHTEYIELVKLLKLLRIAETGGHAKILVDEGRVLVNGNTESRKRAKLRPGDEIETEGDKIIIRGAP</sequence>